<dbReference type="InParanoid" id="A0A6P7LCP2"/>
<dbReference type="SMART" id="SM00031">
    <property type="entry name" value="DED"/>
    <property type="match status" value="1"/>
</dbReference>
<evidence type="ECO:0000259" key="4">
    <source>
        <dbReference type="PROSITE" id="PS50168"/>
    </source>
</evidence>
<evidence type="ECO:0000256" key="2">
    <source>
        <dbReference type="ARBA" id="ARBA00022703"/>
    </source>
</evidence>
<dbReference type="InterPro" id="IPR011029">
    <property type="entry name" value="DEATH-like_dom_sf"/>
</dbReference>
<dbReference type="PANTHER" id="PTHR48169:SF3">
    <property type="entry name" value="CASP8 AND FADD LIKE APOPTOSIS REGULATOR"/>
    <property type="match status" value="1"/>
</dbReference>
<dbReference type="CDD" id="cd08340">
    <property type="entry name" value="DED_c-FLIP_r2"/>
    <property type="match status" value="1"/>
</dbReference>
<dbReference type="PANTHER" id="PTHR48169">
    <property type="entry name" value="DED DOMAIN-CONTAINING PROTEIN"/>
    <property type="match status" value="1"/>
</dbReference>
<dbReference type="Gene3D" id="1.10.533.10">
    <property type="entry name" value="Death Domain, Fas"/>
    <property type="match status" value="2"/>
</dbReference>
<name>A0A6P7LCP2_BETSP</name>
<dbReference type="GO" id="GO:0042981">
    <property type="term" value="P:regulation of apoptotic process"/>
    <property type="evidence" value="ECO:0007669"/>
    <property type="project" value="InterPro"/>
</dbReference>
<dbReference type="FunFam" id="1.10.533.10:FF:000016">
    <property type="entry name" value="CASP8 and FADD-like apoptosis regulator"/>
    <property type="match status" value="1"/>
</dbReference>
<dbReference type="PROSITE" id="PS50168">
    <property type="entry name" value="DED"/>
    <property type="match status" value="2"/>
</dbReference>
<reference evidence="7 8" key="1">
    <citation type="submission" date="2025-04" db="UniProtKB">
        <authorList>
            <consortium name="RefSeq"/>
        </authorList>
    </citation>
    <scope>IDENTIFICATION</scope>
</reference>
<keyword evidence="3" id="KW-0677">Repeat</keyword>
<dbReference type="Gene3D" id="3.40.50.1460">
    <property type="match status" value="1"/>
</dbReference>
<dbReference type="SUPFAM" id="SSF52129">
    <property type="entry name" value="Caspase-like"/>
    <property type="match status" value="1"/>
</dbReference>
<feature type="domain" description="Caspase family p20" evidence="5">
    <location>
        <begin position="252"/>
        <end position="347"/>
    </location>
</feature>
<dbReference type="OrthoDB" id="8816507at2759"/>
<dbReference type="InterPro" id="IPR001309">
    <property type="entry name" value="Pept_C14_p20"/>
</dbReference>
<dbReference type="InterPro" id="IPR029030">
    <property type="entry name" value="Caspase-like_dom_sf"/>
</dbReference>
<dbReference type="Pfam" id="PF01335">
    <property type="entry name" value="DED"/>
    <property type="match status" value="1"/>
</dbReference>
<dbReference type="AlphaFoldDB" id="A0A6P7LCP2"/>
<dbReference type="GO" id="GO:0005737">
    <property type="term" value="C:cytoplasm"/>
    <property type="evidence" value="ECO:0007669"/>
    <property type="project" value="UniProtKB-ARBA"/>
</dbReference>
<dbReference type="InterPro" id="IPR001875">
    <property type="entry name" value="DED_dom"/>
</dbReference>
<evidence type="ECO:0000313" key="8">
    <source>
        <dbReference type="RefSeq" id="XP_055360979.1"/>
    </source>
</evidence>
<gene>
    <name evidence="7 8" type="primary">LOC114847049</name>
</gene>
<dbReference type="RefSeq" id="XP_055360979.1">
    <property type="nucleotide sequence ID" value="XM_055505004.1"/>
</dbReference>
<comment type="similarity">
    <text evidence="1">Belongs to the peptidase C14A family.</text>
</comment>
<feature type="domain" description="DED" evidence="4">
    <location>
        <begin position="7"/>
        <end position="79"/>
    </location>
</feature>
<evidence type="ECO:0000313" key="6">
    <source>
        <dbReference type="Proteomes" id="UP000515150"/>
    </source>
</evidence>
<feature type="domain" description="DED" evidence="4">
    <location>
        <begin position="97"/>
        <end position="175"/>
    </location>
</feature>
<evidence type="ECO:0000313" key="7">
    <source>
        <dbReference type="RefSeq" id="XP_028992177.1"/>
    </source>
</evidence>
<dbReference type="GO" id="GO:0004197">
    <property type="term" value="F:cysteine-type endopeptidase activity"/>
    <property type="evidence" value="ECO:0007669"/>
    <property type="project" value="InterPro"/>
</dbReference>
<keyword evidence="2" id="KW-0053">Apoptosis</keyword>
<protein>
    <submittedName>
        <fullName evidence="7 8">CASP8 and FADD-like apoptosis regulator</fullName>
    </submittedName>
</protein>
<organism evidence="6 7">
    <name type="scientific">Betta splendens</name>
    <name type="common">Siamese fighting fish</name>
    <dbReference type="NCBI Taxonomy" id="158456"/>
    <lineage>
        <taxon>Eukaryota</taxon>
        <taxon>Metazoa</taxon>
        <taxon>Chordata</taxon>
        <taxon>Craniata</taxon>
        <taxon>Vertebrata</taxon>
        <taxon>Euteleostomi</taxon>
        <taxon>Actinopterygii</taxon>
        <taxon>Neopterygii</taxon>
        <taxon>Teleostei</taxon>
        <taxon>Neoteleostei</taxon>
        <taxon>Acanthomorphata</taxon>
        <taxon>Anabantaria</taxon>
        <taxon>Anabantiformes</taxon>
        <taxon>Anabantoidei</taxon>
        <taxon>Osphronemidae</taxon>
        <taxon>Betta</taxon>
    </lineage>
</organism>
<dbReference type="KEGG" id="bspl:114847049"/>
<dbReference type="Pfam" id="PF00656">
    <property type="entry name" value="Peptidase_C14"/>
    <property type="match status" value="1"/>
</dbReference>
<dbReference type="GeneID" id="114847049"/>
<dbReference type="RefSeq" id="XP_028992177.1">
    <property type="nucleotide sequence ID" value="XM_029136344.3"/>
</dbReference>
<evidence type="ECO:0000256" key="3">
    <source>
        <dbReference type="ARBA" id="ARBA00022737"/>
    </source>
</evidence>
<dbReference type="SMART" id="SM00115">
    <property type="entry name" value="CASc"/>
    <property type="match status" value="1"/>
</dbReference>
<dbReference type="GO" id="GO:0006915">
    <property type="term" value="P:apoptotic process"/>
    <property type="evidence" value="ECO:0007669"/>
    <property type="project" value="UniProtKB-KW"/>
</dbReference>
<dbReference type="PROSITE" id="PS50208">
    <property type="entry name" value="CASPASE_P20"/>
    <property type="match status" value="1"/>
</dbReference>
<dbReference type="Proteomes" id="UP000515150">
    <property type="component" value="Chromosome 21"/>
</dbReference>
<dbReference type="GeneTree" id="ENSGT00530000064199"/>
<proteinExistence type="inferred from homology"/>
<accession>A0A6P7LCP2</accession>
<sequence>MAQSHQQQLLAINQIIEGLSTSECRILFYLCCGLDLDYDITVLKKTLESRVVCDENGNMYLEQLMLPLKRFDLLRKVLKTSREQVERDVQNRHLLPEYRVLMVNISDDMTKEDLSSFKFLFGSSLPRERIEKAKNFLDFTIELEKQDLVSAESVDLVEQCLRNINRVDLAKKVVKYKTSVATTEQHSYASCLSSASNVCHSVTQSRQRQSPHVENRTAPVYMQQTCRIPADGYKFNTNPRGVCVIIDCVGNDGVMLEQTFMALNFHVSLHKWLSVHDTVAVLRGISKHRANHNADGFVCCIISRGTRNGLLCTDPHGPGLELDKVRCAFNADACPMLAGKPKLFFIQTYGITEPHGRMQHQDGGLETDGYDRMHTHTDRNIPRDADVFWSHCSTDERQLQQGHHRSVYLKALSDALHKGQQRKTKLVDIHVEVNGVLFEHNRWNPGGVYDIDLRHTLIKDLYL</sequence>
<keyword evidence="6" id="KW-1185">Reference proteome</keyword>
<dbReference type="InterPro" id="IPR011600">
    <property type="entry name" value="Pept_C14_caspase"/>
</dbReference>
<evidence type="ECO:0000259" key="5">
    <source>
        <dbReference type="PROSITE" id="PS50208"/>
    </source>
</evidence>
<dbReference type="GO" id="GO:0006508">
    <property type="term" value="P:proteolysis"/>
    <property type="evidence" value="ECO:0007669"/>
    <property type="project" value="InterPro"/>
</dbReference>
<evidence type="ECO:0000256" key="1">
    <source>
        <dbReference type="ARBA" id="ARBA00010134"/>
    </source>
</evidence>
<dbReference type="InterPro" id="IPR015917">
    <property type="entry name" value="Pept_C14A"/>
</dbReference>
<dbReference type="SUPFAM" id="SSF47986">
    <property type="entry name" value="DEATH domain"/>
    <property type="match status" value="1"/>
</dbReference>